<keyword evidence="3 4" id="KW-0456">Lyase</keyword>
<keyword evidence="4" id="KW-0624">Polysaccharide degradation</keyword>
<comment type="subcellular location">
    <subcellularLocation>
        <location evidence="4">Secreted</location>
    </subcellularLocation>
</comment>
<dbReference type="EMBL" id="JAUEPO010000004">
    <property type="protein sequence ID" value="KAK3323774.1"/>
    <property type="molecule type" value="Genomic_DNA"/>
</dbReference>
<dbReference type="Pfam" id="PF00544">
    <property type="entry name" value="Pectate_lyase_4"/>
    <property type="match status" value="1"/>
</dbReference>
<reference evidence="6" key="2">
    <citation type="submission" date="2023-06" db="EMBL/GenBank/DDBJ databases">
        <authorList>
            <consortium name="Lawrence Berkeley National Laboratory"/>
            <person name="Haridas S."/>
            <person name="Hensen N."/>
            <person name="Bonometti L."/>
            <person name="Westerberg I."/>
            <person name="Brannstrom I.O."/>
            <person name="Guillou S."/>
            <person name="Cros-Aarteil S."/>
            <person name="Calhoun S."/>
            <person name="Kuo A."/>
            <person name="Mondo S."/>
            <person name="Pangilinan J."/>
            <person name="Riley R."/>
            <person name="Labutti K."/>
            <person name="Andreopoulos B."/>
            <person name="Lipzen A."/>
            <person name="Chen C."/>
            <person name="Yanf M."/>
            <person name="Daum C."/>
            <person name="Ng V."/>
            <person name="Clum A."/>
            <person name="Steindorff A."/>
            <person name="Ohm R."/>
            <person name="Martin F."/>
            <person name="Silar P."/>
            <person name="Natvig D."/>
            <person name="Lalanne C."/>
            <person name="Gautier V."/>
            <person name="Ament-Velasquez S.L."/>
            <person name="Kruys A."/>
            <person name="Hutchinson M.I."/>
            <person name="Powell A.J."/>
            <person name="Barry K."/>
            <person name="Miller A.N."/>
            <person name="Grigoriev I.V."/>
            <person name="Debuchy R."/>
            <person name="Gladieux P."/>
            <person name="Thoren M.H."/>
            <person name="Johannesson H."/>
        </authorList>
    </citation>
    <scope>NUCLEOTIDE SEQUENCE</scope>
    <source>
        <strain evidence="6">SMH4131-1</strain>
    </source>
</reference>
<evidence type="ECO:0000256" key="3">
    <source>
        <dbReference type="ARBA" id="ARBA00023239"/>
    </source>
</evidence>
<evidence type="ECO:0000259" key="5">
    <source>
        <dbReference type="SMART" id="SM00656"/>
    </source>
</evidence>
<proteinExistence type="inferred from homology"/>
<protein>
    <submittedName>
        <fullName evidence="6">Pectate lyase B</fullName>
    </submittedName>
</protein>
<dbReference type="Proteomes" id="UP001286456">
    <property type="component" value="Unassembled WGS sequence"/>
</dbReference>
<evidence type="ECO:0000256" key="4">
    <source>
        <dbReference type="RuleBase" id="RU361173"/>
    </source>
</evidence>
<keyword evidence="2" id="KW-0732">Signal</keyword>
<organism evidence="6 7">
    <name type="scientific">Cercophora scortea</name>
    <dbReference type="NCBI Taxonomy" id="314031"/>
    <lineage>
        <taxon>Eukaryota</taxon>
        <taxon>Fungi</taxon>
        <taxon>Dikarya</taxon>
        <taxon>Ascomycota</taxon>
        <taxon>Pezizomycotina</taxon>
        <taxon>Sordariomycetes</taxon>
        <taxon>Sordariomycetidae</taxon>
        <taxon>Sordariales</taxon>
        <taxon>Lasiosphaeriaceae</taxon>
        <taxon>Cercophora</taxon>
    </lineage>
</organism>
<dbReference type="AlphaFoldDB" id="A0AAE0IF00"/>
<dbReference type="InterPro" id="IPR012334">
    <property type="entry name" value="Pectin_lyas_fold"/>
</dbReference>
<sequence length="351" mass="36768">MISRYCSTRNTKAGGTKGLAFVAVASPTETWRRAVKGITLAAKQAIFSEVATLGYATQNGGTSGGSAGNITTVTTLAQFTAAVDPKNTAPAIVVVSGVITGNVRVNIGSNKTIIGLPGAGFNGVGLQIRNQNNVIVRNIVSSFVKAANGDGLTIQASTNVWVDHCEFYSDLANGKDYYDGLIDVTHASDFITISHTYFHDHFKTSLVGHSDSNGASDTGHLRVTYANNYWKNCGSRGPSLRFGTGHIYNSFYESMHSAINTRMGAKVLVESNVFKNVTNPIQSVDSTQVGYAMAVDNDYGGGVDGAPAANVTDASIPYNYTLLGSSHVIATVPSQAGANLAVAFNGTAVPH</sequence>
<name>A0AAE0IF00_9PEZI</name>
<dbReference type="GO" id="GO:0000272">
    <property type="term" value="P:polysaccharide catabolic process"/>
    <property type="evidence" value="ECO:0007669"/>
    <property type="project" value="UniProtKB-KW"/>
</dbReference>
<dbReference type="InterPro" id="IPR002022">
    <property type="entry name" value="Pec_lyase"/>
</dbReference>
<dbReference type="SMART" id="SM00656">
    <property type="entry name" value="Amb_all"/>
    <property type="match status" value="1"/>
</dbReference>
<evidence type="ECO:0000256" key="2">
    <source>
        <dbReference type="ARBA" id="ARBA00022729"/>
    </source>
</evidence>
<accession>A0AAE0IF00</accession>
<dbReference type="SUPFAM" id="SSF51126">
    <property type="entry name" value="Pectin lyase-like"/>
    <property type="match status" value="1"/>
</dbReference>
<dbReference type="GO" id="GO:0030570">
    <property type="term" value="F:pectate lyase activity"/>
    <property type="evidence" value="ECO:0007669"/>
    <property type="project" value="InterPro"/>
</dbReference>
<keyword evidence="4" id="KW-0119">Carbohydrate metabolism</keyword>
<keyword evidence="7" id="KW-1185">Reference proteome</keyword>
<gene>
    <name evidence="6" type="ORF">B0T19DRAFT_402068</name>
</gene>
<evidence type="ECO:0000313" key="6">
    <source>
        <dbReference type="EMBL" id="KAK3323774.1"/>
    </source>
</evidence>
<keyword evidence="4" id="KW-0964">Secreted</keyword>
<dbReference type="InterPro" id="IPR045032">
    <property type="entry name" value="PEL"/>
</dbReference>
<dbReference type="InterPro" id="IPR011050">
    <property type="entry name" value="Pectin_lyase_fold/virulence"/>
</dbReference>
<dbReference type="PANTHER" id="PTHR31683">
    <property type="entry name" value="PECTATE LYASE 18-RELATED"/>
    <property type="match status" value="1"/>
</dbReference>
<evidence type="ECO:0000256" key="1">
    <source>
        <dbReference type="ARBA" id="ARBA00010980"/>
    </source>
</evidence>
<dbReference type="GO" id="GO:0005576">
    <property type="term" value="C:extracellular region"/>
    <property type="evidence" value="ECO:0007669"/>
    <property type="project" value="UniProtKB-SubCell"/>
</dbReference>
<dbReference type="Gene3D" id="2.160.20.10">
    <property type="entry name" value="Single-stranded right-handed beta-helix, Pectin lyase-like"/>
    <property type="match status" value="1"/>
</dbReference>
<feature type="domain" description="Pectate lyase" evidence="5">
    <location>
        <begin position="66"/>
        <end position="280"/>
    </location>
</feature>
<comment type="similarity">
    <text evidence="1 4">Belongs to the polysaccharide lyase 1 family.</text>
</comment>
<evidence type="ECO:0000313" key="7">
    <source>
        <dbReference type="Proteomes" id="UP001286456"/>
    </source>
</evidence>
<reference evidence="6" key="1">
    <citation type="journal article" date="2023" name="Mol. Phylogenet. Evol.">
        <title>Genome-scale phylogeny and comparative genomics of the fungal order Sordariales.</title>
        <authorList>
            <person name="Hensen N."/>
            <person name="Bonometti L."/>
            <person name="Westerberg I."/>
            <person name="Brannstrom I.O."/>
            <person name="Guillou S."/>
            <person name="Cros-Aarteil S."/>
            <person name="Calhoun S."/>
            <person name="Haridas S."/>
            <person name="Kuo A."/>
            <person name="Mondo S."/>
            <person name="Pangilinan J."/>
            <person name="Riley R."/>
            <person name="LaButti K."/>
            <person name="Andreopoulos B."/>
            <person name="Lipzen A."/>
            <person name="Chen C."/>
            <person name="Yan M."/>
            <person name="Daum C."/>
            <person name="Ng V."/>
            <person name="Clum A."/>
            <person name="Steindorff A."/>
            <person name="Ohm R.A."/>
            <person name="Martin F."/>
            <person name="Silar P."/>
            <person name="Natvig D.O."/>
            <person name="Lalanne C."/>
            <person name="Gautier V."/>
            <person name="Ament-Velasquez S.L."/>
            <person name="Kruys A."/>
            <person name="Hutchinson M.I."/>
            <person name="Powell A.J."/>
            <person name="Barry K."/>
            <person name="Miller A.N."/>
            <person name="Grigoriev I.V."/>
            <person name="Debuchy R."/>
            <person name="Gladieux P."/>
            <person name="Hiltunen Thoren M."/>
            <person name="Johannesson H."/>
        </authorList>
    </citation>
    <scope>NUCLEOTIDE SEQUENCE</scope>
    <source>
        <strain evidence="6">SMH4131-1</strain>
    </source>
</reference>
<comment type="caution">
    <text evidence="6">The sequence shown here is derived from an EMBL/GenBank/DDBJ whole genome shotgun (WGS) entry which is preliminary data.</text>
</comment>
<dbReference type="PANTHER" id="PTHR31683:SF18">
    <property type="entry name" value="PECTATE LYASE 21-RELATED"/>
    <property type="match status" value="1"/>
</dbReference>